<reference evidence="1 2" key="1">
    <citation type="submission" date="2016-07" db="EMBL/GenBank/DDBJ databases">
        <title>Genomic analysis of zinc-resistant bacterium Mucilaginibacter pedocola TBZ30.</title>
        <authorList>
            <person name="Huang J."/>
            <person name="Tang J."/>
        </authorList>
    </citation>
    <scope>NUCLEOTIDE SEQUENCE [LARGE SCALE GENOMIC DNA]</scope>
    <source>
        <strain evidence="1 2">TBZ30</strain>
    </source>
</reference>
<proteinExistence type="predicted"/>
<comment type="caution">
    <text evidence="1">The sequence shown here is derived from an EMBL/GenBank/DDBJ whole genome shotgun (WGS) entry which is preliminary data.</text>
</comment>
<accession>A0A1S9PCN4</accession>
<dbReference type="EMBL" id="MBTF01000023">
    <property type="protein sequence ID" value="OOQ58715.1"/>
    <property type="molecule type" value="Genomic_DNA"/>
</dbReference>
<dbReference type="RefSeq" id="WP_078349422.1">
    <property type="nucleotide sequence ID" value="NZ_MBTF01000023.1"/>
</dbReference>
<dbReference type="Proteomes" id="UP000189739">
    <property type="component" value="Unassembled WGS sequence"/>
</dbReference>
<organism evidence="1 2">
    <name type="scientific">Mucilaginibacter pedocola</name>
    <dbReference type="NCBI Taxonomy" id="1792845"/>
    <lineage>
        <taxon>Bacteria</taxon>
        <taxon>Pseudomonadati</taxon>
        <taxon>Bacteroidota</taxon>
        <taxon>Sphingobacteriia</taxon>
        <taxon>Sphingobacteriales</taxon>
        <taxon>Sphingobacteriaceae</taxon>
        <taxon>Mucilaginibacter</taxon>
    </lineage>
</organism>
<dbReference type="OrthoDB" id="965472at2"/>
<evidence type="ECO:0000313" key="1">
    <source>
        <dbReference type="EMBL" id="OOQ58715.1"/>
    </source>
</evidence>
<dbReference type="AlphaFoldDB" id="A0A1S9PCN4"/>
<gene>
    <name evidence="1" type="ORF">BC343_08615</name>
</gene>
<sequence length="69" mass="7858">MTTLNYPLSNIQIELMKLYGTNLSDSDLYDLKNLLARFFAERAIVTADAIWDKKGLTDDDMDKLLNAES</sequence>
<keyword evidence="2" id="KW-1185">Reference proteome</keyword>
<protein>
    <submittedName>
        <fullName evidence="1">Uncharacterized protein</fullName>
    </submittedName>
</protein>
<name>A0A1S9PCN4_9SPHI</name>
<evidence type="ECO:0000313" key="2">
    <source>
        <dbReference type="Proteomes" id="UP000189739"/>
    </source>
</evidence>
<dbReference type="STRING" id="1792845.BC343_08615"/>